<dbReference type="InterPro" id="IPR000014">
    <property type="entry name" value="PAS"/>
</dbReference>
<dbReference type="RefSeq" id="WP_061213634.1">
    <property type="nucleotide sequence ID" value="NZ_DCDX01000079.1"/>
</dbReference>
<dbReference type="AlphaFoldDB" id="A0A354YZ98"/>
<name>A0A354YZ98_9FIRM</name>
<dbReference type="GO" id="GO:0000155">
    <property type="term" value="F:phosphorelay sensor kinase activity"/>
    <property type="evidence" value="ECO:0007669"/>
    <property type="project" value="InterPro"/>
</dbReference>
<evidence type="ECO:0000256" key="3">
    <source>
        <dbReference type="ARBA" id="ARBA00012438"/>
    </source>
</evidence>
<dbReference type="InterPro" id="IPR036890">
    <property type="entry name" value="HATPase_C_sf"/>
</dbReference>
<keyword evidence="8" id="KW-0472">Membrane</keyword>
<dbReference type="InterPro" id="IPR013767">
    <property type="entry name" value="PAS_fold"/>
</dbReference>
<evidence type="ECO:0000256" key="2">
    <source>
        <dbReference type="ARBA" id="ARBA00004370"/>
    </source>
</evidence>
<dbReference type="CDD" id="cd00130">
    <property type="entry name" value="PAS"/>
    <property type="match status" value="1"/>
</dbReference>
<dbReference type="SMART" id="SM00091">
    <property type="entry name" value="PAS"/>
    <property type="match status" value="1"/>
</dbReference>
<evidence type="ECO:0000256" key="8">
    <source>
        <dbReference type="ARBA" id="ARBA00023136"/>
    </source>
</evidence>
<dbReference type="InterPro" id="IPR050351">
    <property type="entry name" value="BphY/WalK/GraS-like"/>
</dbReference>
<keyword evidence="6 10" id="KW-0418">Kinase</keyword>
<comment type="catalytic activity">
    <reaction evidence="1">
        <text>ATP + protein L-histidine = ADP + protein N-phospho-L-histidine.</text>
        <dbReference type="EC" id="2.7.13.3"/>
    </reaction>
</comment>
<comment type="subcellular location">
    <subcellularLocation>
        <location evidence="2">Membrane</location>
    </subcellularLocation>
</comment>
<dbReference type="EC" id="2.7.13.3" evidence="3"/>
<dbReference type="STRING" id="378794.GCA_001570625_01122"/>
<evidence type="ECO:0000259" key="9">
    <source>
        <dbReference type="PROSITE" id="PS50109"/>
    </source>
</evidence>
<dbReference type="GO" id="GO:0006355">
    <property type="term" value="P:regulation of DNA-templated transcription"/>
    <property type="evidence" value="ECO:0007669"/>
    <property type="project" value="InterPro"/>
</dbReference>
<keyword evidence="4" id="KW-0597">Phosphoprotein</keyword>
<dbReference type="PRINTS" id="PR00344">
    <property type="entry name" value="BCTRLSENSOR"/>
</dbReference>
<dbReference type="EMBL" id="DNZF01000248">
    <property type="protein sequence ID" value="HBK54534.1"/>
    <property type="molecule type" value="Genomic_DNA"/>
</dbReference>
<dbReference type="SUPFAM" id="SSF55874">
    <property type="entry name" value="ATPase domain of HSP90 chaperone/DNA topoisomerase II/histidine kinase"/>
    <property type="match status" value="1"/>
</dbReference>
<accession>A0A354YZ98</accession>
<dbReference type="SMART" id="SM00387">
    <property type="entry name" value="HATPase_c"/>
    <property type="match status" value="1"/>
</dbReference>
<keyword evidence="7" id="KW-0902">Two-component regulatory system</keyword>
<dbReference type="GO" id="GO:0005886">
    <property type="term" value="C:plasma membrane"/>
    <property type="evidence" value="ECO:0007669"/>
    <property type="project" value="TreeGrafter"/>
</dbReference>
<dbReference type="Gene3D" id="1.10.287.130">
    <property type="match status" value="1"/>
</dbReference>
<dbReference type="SUPFAM" id="SSF55785">
    <property type="entry name" value="PYP-like sensor domain (PAS domain)"/>
    <property type="match status" value="1"/>
</dbReference>
<dbReference type="PANTHER" id="PTHR45453">
    <property type="entry name" value="PHOSPHATE REGULON SENSOR PROTEIN PHOR"/>
    <property type="match status" value="1"/>
</dbReference>
<comment type="caution">
    <text evidence="10">The sequence shown here is derived from an EMBL/GenBank/DDBJ whole genome shotgun (WGS) entry which is preliminary data.</text>
</comment>
<dbReference type="Proteomes" id="UP000263273">
    <property type="component" value="Unassembled WGS sequence"/>
</dbReference>
<dbReference type="InterPro" id="IPR003661">
    <property type="entry name" value="HisK_dim/P_dom"/>
</dbReference>
<dbReference type="InterPro" id="IPR004358">
    <property type="entry name" value="Sig_transdc_His_kin-like_C"/>
</dbReference>
<dbReference type="FunFam" id="3.30.565.10:FF:000006">
    <property type="entry name" value="Sensor histidine kinase WalK"/>
    <property type="match status" value="1"/>
</dbReference>
<reference evidence="10 11" key="1">
    <citation type="journal article" date="2018" name="Nat. Biotechnol.">
        <title>A standardized bacterial taxonomy based on genome phylogeny substantially revises the tree of life.</title>
        <authorList>
            <person name="Parks D.H."/>
            <person name="Chuvochina M."/>
            <person name="Waite D.W."/>
            <person name="Rinke C."/>
            <person name="Skarshewski A."/>
            <person name="Chaumeil P.A."/>
            <person name="Hugenholtz P."/>
        </authorList>
    </citation>
    <scope>NUCLEOTIDE SEQUENCE [LARGE SCALE GENOMIC DNA]</scope>
    <source>
        <strain evidence="10">UBA10948</strain>
    </source>
</reference>
<evidence type="ECO:0000256" key="1">
    <source>
        <dbReference type="ARBA" id="ARBA00000085"/>
    </source>
</evidence>
<dbReference type="Pfam" id="PF00989">
    <property type="entry name" value="PAS"/>
    <property type="match status" value="1"/>
</dbReference>
<evidence type="ECO:0000256" key="7">
    <source>
        <dbReference type="ARBA" id="ARBA00023012"/>
    </source>
</evidence>
<evidence type="ECO:0000313" key="10">
    <source>
        <dbReference type="EMBL" id="HBK54534.1"/>
    </source>
</evidence>
<sequence>MDIAQEKRMMQSILSCMVDGVLVLDIYGCIIHANKAAESLFLVREGVLLGKRLTQISENREISDMIDEVLSTGNESFTETTISPSTLIFRVHAVPRKDHHDRIEGAIVVFHDVTDARNFDQIRSAFVGNVSHELRTPLTSIKGFVETLLDGAMENSDTCRRFLSIIDTETNRLTRLIEDLLTLSSIESQERIVYLKPACLLRSIRNVMNMFGPQISEKSLHVEFIHPYPMPLIQADEDLLGQVFINLLDNAIKYTPRQGKIIIQCRRRDSRIITTVKDSGMGIPHESLPRVFERFYRVDKARSRQQGGTGLGLSIVKHIVESHGGEVFVDSEIGKGSTFGVSFLVI</sequence>
<dbReference type="CDD" id="cd00082">
    <property type="entry name" value="HisKA"/>
    <property type="match status" value="1"/>
</dbReference>
<evidence type="ECO:0000256" key="4">
    <source>
        <dbReference type="ARBA" id="ARBA00022553"/>
    </source>
</evidence>
<keyword evidence="5" id="KW-0808">Transferase</keyword>
<dbReference type="PANTHER" id="PTHR45453:SF1">
    <property type="entry name" value="PHOSPHATE REGULON SENSOR PROTEIN PHOR"/>
    <property type="match status" value="1"/>
</dbReference>
<evidence type="ECO:0000313" key="11">
    <source>
        <dbReference type="Proteomes" id="UP000263273"/>
    </source>
</evidence>
<dbReference type="Gene3D" id="3.30.565.10">
    <property type="entry name" value="Histidine kinase-like ATPase, C-terminal domain"/>
    <property type="match status" value="1"/>
</dbReference>
<dbReference type="Gene3D" id="3.30.450.20">
    <property type="entry name" value="PAS domain"/>
    <property type="match status" value="1"/>
</dbReference>
<evidence type="ECO:0000256" key="5">
    <source>
        <dbReference type="ARBA" id="ARBA00022679"/>
    </source>
</evidence>
<dbReference type="SUPFAM" id="SSF47384">
    <property type="entry name" value="Homodimeric domain of signal transducing histidine kinase"/>
    <property type="match status" value="1"/>
</dbReference>
<organism evidence="10 11">
    <name type="scientific">Syntrophomonas wolfei</name>
    <dbReference type="NCBI Taxonomy" id="863"/>
    <lineage>
        <taxon>Bacteria</taxon>
        <taxon>Bacillati</taxon>
        <taxon>Bacillota</taxon>
        <taxon>Clostridia</taxon>
        <taxon>Eubacteriales</taxon>
        <taxon>Syntrophomonadaceae</taxon>
        <taxon>Syntrophomonas</taxon>
    </lineage>
</organism>
<dbReference type="Pfam" id="PF00512">
    <property type="entry name" value="HisKA"/>
    <property type="match status" value="1"/>
</dbReference>
<gene>
    <name evidence="10" type="ORF">DDZ44_11420</name>
</gene>
<dbReference type="SMART" id="SM00388">
    <property type="entry name" value="HisKA"/>
    <property type="match status" value="1"/>
</dbReference>
<protein>
    <recommendedName>
        <fullName evidence="3">histidine kinase</fullName>
        <ecNumber evidence="3">2.7.13.3</ecNumber>
    </recommendedName>
</protein>
<dbReference type="CDD" id="cd00075">
    <property type="entry name" value="HATPase"/>
    <property type="match status" value="1"/>
</dbReference>
<dbReference type="PROSITE" id="PS50109">
    <property type="entry name" value="HIS_KIN"/>
    <property type="match status" value="1"/>
</dbReference>
<dbReference type="InterPro" id="IPR003594">
    <property type="entry name" value="HATPase_dom"/>
</dbReference>
<dbReference type="InterPro" id="IPR035965">
    <property type="entry name" value="PAS-like_dom_sf"/>
</dbReference>
<dbReference type="GO" id="GO:0016036">
    <property type="term" value="P:cellular response to phosphate starvation"/>
    <property type="evidence" value="ECO:0007669"/>
    <property type="project" value="TreeGrafter"/>
</dbReference>
<dbReference type="InterPro" id="IPR036097">
    <property type="entry name" value="HisK_dim/P_sf"/>
</dbReference>
<dbReference type="GO" id="GO:0004721">
    <property type="term" value="F:phosphoprotein phosphatase activity"/>
    <property type="evidence" value="ECO:0007669"/>
    <property type="project" value="TreeGrafter"/>
</dbReference>
<feature type="domain" description="Histidine kinase" evidence="9">
    <location>
        <begin position="129"/>
        <end position="346"/>
    </location>
</feature>
<dbReference type="FunFam" id="1.10.287.130:FF:000001">
    <property type="entry name" value="Two-component sensor histidine kinase"/>
    <property type="match status" value="1"/>
</dbReference>
<proteinExistence type="predicted"/>
<dbReference type="Pfam" id="PF02518">
    <property type="entry name" value="HATPase_c"/>
    <property type="match status" value="1"/>
</dbReference>
<evidence type="ECO:0000256" key="6">
    <source>
        <dbReference type="ARBA" id="ARBA00022777"/>
    </source>
</evidence>
<dbReference type="InterPro" id="IPR005467">
    <property type="entry name" value="His_kinase_dom"/>
</dbReference>